<evidence type="ECO:0000313" key="2">
    <source>
        <dbReference type="EMBL" id="OKO96143.1"/>
    </source>
</evidence>
<sequence>MHKHLPMEEDVMDLLIGGFSGVMLVAIITVVFLWRKDRLHRSAWHWMFAHFLLFSIAAYFALRAIKFDLTHVQASEEISLLLGKAGLAWGAGMVCLLVGIVKLSRR</sequence>
<dbReference type="AlphaFoldDB" id="A0A1Q5T7F8"/>
<dbReference type="EMBL" id="CP133076">
    <property type="protein sequence ID" value="WMJ17647.1"/>
    <property type="molecule type" value="Genomic_DNA"/>
</dbReference>
<protein>
    <submittedName>
        <fullName evidence="2">Uncharacterized protein</fullName>
    </submittedName>
</protein>
<accession>A0A1Q5T7F8</accession>
<dbReference type="Proteomes" id="UP001223761">
    <property type="component" value="Chromosome"/>
</dbReference>
<keyword evidence="1" id="KW-0472">Membrane</keyword>
<proteinExistence type="predicted"/>
<name>A0A1Q5T7F8_9BACL</name>
<reference evidence="4" key="2">
    <citation type="submission" date="2017-01" db="EMBL/GenBank/DDBJ databases">
        <title>Genome sequencing and annotation of Geobacillus sp. 1017, a Hydrocarbon-Oxidizing Thermophilic Bacterium Isolated from a Heavy Oil Reservoir (China).</title>
        <authorList>
            <person name="Kadnikov V.V."/>
            <person name="Mardanov A.V."/>
            <person name="Poltaraus A.B."/>
            <person name="Sokolova D.S."/>
            <person name="Semenova E.M."/>
            <person name="Ravin N.V."/>
            <person name="Tourova T.P."/>
            <person name="Nazina T.N."/>
        </authorList>
    </citation>
    <scope>NUCLEOTIDE SEQUENCE [LARGE SCALE GENOMIC DNA]</scope>
    <source>
        <strain evidence="4">1017</strain>
    </source>
</reference>
<gene>
    <name evidence="2" type="ORF">BRO54_0560</name>
    <name evidence="3" type="ORF">RA955_06200</name>
</gene>
<organism evidence="2 4">
    <name type="scientific">Geobacillus proteiniphilus</name>
    <dbReference type="NCBI Taxonomy" id="860353"/>
    <lineage>
        <taxon>Bacteria</taxon>
        <taxon>Bacillati</taxon>
        <taxon>Bacillota</taxon>
        <taxon>Bacilli</taxon>
        <taxon>Bacillales</taxon>
        <taxon>Anoxybacillaceae</taxon>
        <taxon>Geobacillus</taxon>
    </lineage>
</organism>
<reference evidence="2 4" key="1">
    <citation type="submission" date="2016-11" db="EMBL/GenBank/DDBJ databases">
        <authorList>
            <person name="Kadnikov V."/>
            <person name="Nazina T."/>
        </authorList>
    </citation>
    <scope>NUCLEOTIDE SEQUENCE [LARGE SCALE GENOMIC DNA]</scope>
    <source>
        <strain evidence="2 4">1017</strain>
    </source>
</reference>
<feature type="transmembrane region" description="Helical" evidence="1">
    <location>
        <begin position="46"/>
        <end position="65"/>
    </location>
</feature>
<dbReference type="Proteomes" id="UP000186030">
    <property type="component" value="Unassembled WGS sequence"/>
</dbReference>
<dbReference type="EMBL" id="MQMG01000004">
    <property type="protein sequence ID" value="OKO96143.1"/>
    <property type="molecule type" value="Genomic_DNA"/>
</dbReference>
<dbReference type="RefSeq" id="WP_014195066.1">
    <property type="nucleotide sequence ID" value="NZ_CP133076.1"/>
</dbReference>
<keyword evidence="5" id="KW-1185">Reference proteome</keyword>
<reference evidence="2" key="3">
    <citation type="journal article" date="2019" name="Int. J. Syst. Evol. Microbiol.">
        <title>Geobacillus proteiniphilus sp. nov., a thermophilic bacterium isolated from a high-temperature heavy oil reservoir in China.</title>
        <authorList>
            <person name="Semenova E.M."/>
            <person name="Sokolova D.S."/>
            <person name="Grouzdev D.S."/>
            <person name="Poltaraus A.B."/>
            <person name="Vinokurova N.G."/>
            <person name="Tourova T.P."/>
            <person name="Nazina T.N."/>
        </authorList>
    </citation>
    <scope>NUCLEOTIDE SEQUENCE</scope>
    <source>
        <strain evidence="2">1017</strain>
    </source>
</reference>
<keyword evidence="1" id="KW-0812">Transmembrane</keyword>
<evidence type="ECO:0000313" key="3">
    <source>
        <dbReference type="EMBL" id="WMJ17647.1"/>
    </source>
</evidence>
<feature type="transmembrane region" description="Helical" evidence="1">
    <location>
        <begin position="14"/>
        <end position="34"/>
    </location>
</feature>
<evidence type="ECO:0000313" key="4">
    <source>
        <dbReference type="Proteomes" id="UP000186030"/>
    </source>
</evidence>
<keyword evidence="1" id="KW-1133">Transmembrane helix</keyword>
<evidence type="ECO:0000313" key="5">
    <source>
        <dbReference type="Proteomes" id="UP001223761"/>
    </source>
</evidence>
<feature type="transmembrane region" description="Helical" evidence="1">
    <location>
        <begin position="85"/>
        <end position="103"/>
    </location>
</feature>
<evidence type="ECO:0000256" key="1">
    <source>
        <dbReference type="SAM" id="Phobius"/>
    </source>
</evidence>
<reference evidence="3 5" key="4">
    <citation type="submission" date="2023-08" db="EMBL/GenBank/DDBJ databases">
        <title>Genome sequencing of the thermostable Gram positive bacteria Geobacillus proteiniphilus strain T-6.</title>
        <authorList>
            <person name="Shulami S."/>
            <person name="Shoham Y."/>
        </authorList>
    </citation>
    <scope>NUCLEOTIDE SEQUENCE [LARGE SCALE GENOMIC DNA]</scope>
    <source>
        <strain evidence="3 5">T-6</strain>
    </source>
</reference>